<gene>
    <name evidence="2" type="ORF">E2493_07760</name>
</gene>
<dbReference type="RefSeq" id="WP_135085428.1">
    <property type="nucleotide sequence ID" value="NZ_SPDV01000012.1"/>
</dbReference>
<dbReference type="Pfam" id="PF09949">
    <property type="entry name" value="APP1_cat"/>
    <property type="match status" value="1"/>
</dbReference>
<evidence type="ECO:0000259" key="1">
    <source>
        <dbReference type="Pfam" id="PF09949"/>
    </source>
</evidence>
<name>A0A4Y8ZRX0_9SPHN</name>
<comment type="caution">
    <text evidence="2">The sequence shown here is derived from an EMBL/GenBank/DDBJ whole genome shotgun (WGS) entry which is preliminary data.</text>
</comment>
<protein>
    <submittedName>
        <fullName evidence="2">DUF2183 domain-containing protein</fullName>
    </submittedName>
</protein>
<dbReference type="InterPro" id="IPR052935">
    <property type="entry name" value="Mg2+_PAP"/>
</dbReference>
<dbReference type="PANTHER" id="PTHR28208">
    <property type="entry name" value="PHOSPHATIDATE PHOSPHATASE APP1"/>
    <property type="match status" value="1"/>
</dbReference>
<organism evidence="2 3">
    <name type="scientific">Sphingomonas parva</name>
    <dbReference type="NCBI Taxonomy" id="2555898"/>
    <lineage>
        <taxon>Bacteria</taxon>
        <taxon>Pseudomonadati</taxon>
        <taxon>Pseudomonadota</taxon>
        <taxon>Alphaproteobacteria</taxon>
        <taxon>Sphingomonadales</taxon>
        <taxon>Sphingomonadaceae</taxon>
        <taxon>Sphingomonas</taxon>
    </lineage>
</organism>
<dbReference type="PANTHER" id="PTHR28208:SF3">
    <property type="entry name" value="PHOSPHATIDATE PHOSPHATASE APP1"/>
    <property type="match status" value="1"/>
</dbReference>
<accession>A0A4Y8ZRX0</accession>
<dbReference type="AlphaFoldDB" id="A0A4Y8ZRX0"/>
<dbReference type="GO" id="GO:0008195">
    <property type="term" value="F:phosphatidate phosphatase activity"/>
    <property type="evidence" value="ECO:0007669"/>
    <property type="project" value="InterPro"/>
</dbReference>
<evidence type="ECO:0000313" key="3">
    <source>
        <dbReference type="Proteomes" id="UP000298213"/>
    </source>
</evidence>
<feature type="domain" description="Phosphatidate phosphatase APP1 catalytic" evidence="1">
    <location>
        <begin position="157"/>
        <end position="311"/>
    </location>
</feature>
<dbReference type="Proteomes" id="UP000298213">
    <property type="component" value="Unassembled WGS sequence"/>
</dbReference>
<dbReference type="EMBL" id="SPDV01000012">
    <property type="protein sequence ID" value="TFI58753.1"/>
    <property type="molecule type" value="Genomic_DNA"/>
</dbReference>
<sequence>MAGSALHRLFHSIVAGLERDVDWIHDVLDRGEGFDRKVRLLAYAGYRNADVARVRGRIVRYGAPLDAGEGLVARLRAMLDIYNSHELPGIEVRLEGYGRTLTAVSDEEGYFGFELPVDAPLPHGTRWEQVTLSTPGREAQAARIDVPVIAPGADGNWGIISDIDDTVIETGATDFVKNWRRVLIERPDERLAVPGASKLYGMIARDHVAPARPFFYVSSSPWNLYGFIAEFMELNGIPHGPMFLKDYGIDSNRLIDAGHDAHKLAAIETVLAFYPGFRFLLIGDNGQRDVAIYARAVERFGARVGGVFIRDVDGTCRSGEEGALLQSIEAAGVPTFCGAGFDEAVEVVKALDLDRPLEAAKAAAASG</sequence>
<dbReference type="InterPro" id="IPR019236">
    <property type="entry name" value="APP1_cat"/>
</dbReference>
<reference evidence="2 3" key="1">
    <citation type="submission" date="2019-03" db="EMBL/GenBank/DDBJ databases">
        <title>Genome sequence of Sphingomonas sp. 17J27-24.</title>
        <authorList>
            <person name="Kim M."/>
            <person name="Maeng S."/>
            <person name="Sathiyaraj S."/>
        </authorList>
    </citation>
    <scope>NUCLEOTIDE SEQUENCE [LARGE SCALE GENOMIC DNA]</scope>
    <source>
        <strain evidence="2 3">17J27-24</strain>
    </source>
</reference>
<evidence type="ECO:0000313" key="2">
    <source>
        <dbReference type="EMBL" id="TFI58753.1"/>
    </source>
</evidence>
<keyword evidence="3" id="KW-1185">Reference proteome</keyword>
<proteinExistence type="predicted"/>
<dbReference type="OrthoDB" id="9789875at2"/>